<evidence type="ECO:0000313" key="2">
    <source>
        <dbReference type="Proteomes" id="UP000464657"/>
    </source>
</evidence>
<dbReference type="KEGG" id="kan:IMCC3317_15530"/>
<proteinExistence type="predicted"/>
<sequence>MYEKLRVKLDLFDNQNYQLIHKETFIGESNGDKRIVDLSLWIKIRYNVKKEKIKRAKFLVRKDLELDETMSQTNIFDLNIKEVKYNEGSSDDDDHQFITEIVINDPNGSETCKLPISEIRKMDDVFSLDLLDSKIVNNSSIRTVEKLVSAYGNHVCKAVAI</sequence>
<dbReference type="RefSeq" id="WP_160128920.1">
    <property type="nucleotide sequence ID" value="NZ_CP019288.1"/>
</dbReference>
<evidence type="ECO:0000313" key="1">
    <source>
        <dbReference type="EMBL" id="QHI36194.1"/>
    </source>
</evidence>
<dbReference type="Proteomes" id="UP000464657">
    <property type="component" value="Chromosome"/>
</dbReference>
<reference evidence="1 2" key="1">
    <citation type="journal article" date="2013" name="Int. J. Syst. Evol. Microbiol.">
        <title>Kordia antarctica sp. nov., isolated from Antarctic seawater.</title>
        <authorList>
            <person name="Baek K."/>
            <person name="Choi A."/>
            <person name="Kang I."/>
            <person name="Lee K."/>
            <person name="Cho J.C."/>
        </authorList>
    </citation>
    <scope>NUCLEOTIDE SEQUENCE [LARGE SCALE GENOMIC DNA]</scope>
    <source>
        <strain evidence="1 2">IMCC3317</strain>
    </source>
</reference>
<accession>A0A7L4ZJV9</accession>
<protein>
    <submittedName>
        <fullName evidence="1">Uncharacterized protein</fullName>
    </submittedName>
</protein>
<dbReference type="EMBL" id="CP019288">
    <property type="protein sequence ID" value="QHI36194.1"/>
    <property type="molecule type" value="Genomic_DNA"/>
</dbReference>
<dbReference type="AlphaFoldDB" id="A0A7L4ZJV9"/>
<name>A0A7L4ZJV9_9FLAO</name>
<keyword evidence="2" id="KW-1185">Reference proteome</keyword>
<gene>
    <name evidence="1" type="ORF">IMCC3317_15530</name>
</gene>
<dbReference type="OrthoDB" id="9857401at2"/>
<organism evidence="1 2">
    <name type="scientific">Kordia antarctica</name>
    <dbReference type="NCBI Taxonomy" id="1218801"/>
    <lineage>
        <taxon>Bacteria</taxon>
        <taxon>Pseudomonadati</taxon>
        <taxon>Bacteroidota</taxon>
        <taxon>Flavobacteriia</taxon>
        <taxon>Flavobacteriales</taxon>
        <taxon>Flavobacteriaceae</taxon>
        <taxon>Kordia</taxon>
    </lineage>
</organism>